<evidence type="ECO:0000259" key="2">
    <source>
        <dbReference type="PROSITE" id="PS51352"/>
    </source>
</evidence>
<gene>
    <name evidence="3" type="ORF">KBB96_13525</name>
</gene>
<dbReference type="RefSeq" id="WP_211629974.1">
    <property type="nucleotide sequence ID" value="NZ_CP073100.1"/>
</dbReference>
<dbReference type="PROSITE" id="PS51352">
    <property type="entry name" value="THIOREDOXIN_2"/>
    <property type="match status" value="1"/>
</dbReference>
<sequence length="327" mass="36434">MRAFVLLGLLPALCLAADEPGGHAEEKELSPRAAAVEHMLTERASPAALDKAIAEAKKQGASEQSQFEARFLFLVDRGDDEGIAALLPEMLKRKDSFKLEDSEIFAVKEDWLAVVEYVQAVDAMKKDDHEGFKKHILEAFWLSPRQGAAYAPHIEKMRMQEAMKDVSYGFDQEFEPLKGKQKVKLKEVAAGKKAVLLHFWSPWSRECEDSMPDFAAAAKEFEKHGLAVVSVVSEEEPKLLEEARAMVAKLGEHPPGTWVRDDEKQPLDRLFRVQGIPVMVLLSPEGRVLFNGSPADEALWKALSAISPEIKRPALPEDGKQEKKPAK</sequence>
<accession>A0A975G7U0</accession>
<dbReference type="Proteomes" id="UP000676169">
    <property type="component" value="Chromosome"/>
</dbReference>
<dbReference type="InterPro" id="IPR050553">
    <property type="entry name" value="Thioredoxin_ResA/DsbE_sf"/>
</dbReference>
<dbReference type="PANTHER" id="PTHR42852:SF13">
    <property type="entry name" value="PROTEIN DIPZ"/>
    <property type="match status" value="1"/>
</dbReference>
<dbReference type="InterPro" id="IPR012336">
    <property type="entry name" value="Thioredoxin-like_fold"/>
</dbReference>
<evidence type="ECO:0000313" key="4">
    <source>
        <dbReference type="Proteomes" id="UP000676169"/>
    </source>
</evidence>
<protein>
    <submittedName>
        <fullName evidence="3">TlpA family protein disulfide reductase</fullName>
    </submittedName>
</protein>
<feature type="signal peptide" evidence="1">
    <location>
        <begin position="1"/>
        <end position="16"/>
    </location>
</feature>
<evidence type="ECO:0000256" key="1">
    <source>
        <dbReference type="SAM" id="SignalP"/>
    </source>
</evidence>
<reference evidence="3" key="1">
    <citation type="submission" date="2021-04" db="EMBL/GenBank/DDBJ databases">
        <title>Luteolibacter sp. 32A isolated from the skin of an Anderson's salamander (Ambystoma andersonii).</title>
        <authorList>
            <person name="Spergser J."/>
            <person name="Busse H.-J."/>
        </authorList>
    </citation>
    <scope>NUCLEOTIDE SEQUENCE</scope>
    <source>
        <strain evidence="3">32A</strain>
    </source>
</reference>
<evidence type="ECO:0000313" key="3">
    <source>
        <dbReference type="EMBL" id="QUE49885.1"/>
    </source>
</evidence>
<dbReference type="EMBL" id="CP073100">
    <property type="protein sequence ID" value="QUE49885.1"/>
    <property type="molecule type" value="Genomic_DNA"/>
</dbReference>
<dbReference type="Pfam" id="PF13905">
    <property type="entry name" value="Thioredoxin_8"/>
    <property type="match status" value="1"/>
</dbReference>
<dbReference type="InterPro" id="IPR013766">
    <property type="entry name" value="Thioredoxin_domain"/>
</dbReference>
<feature type="domain" description="Thioredoxin" evidence="2">
    <location>
        <begin position="163"/>
        <end position="311"/>
    </location>
</feature>
<feature type="chain" id="PRO_5037110298" evidence="1">
    <location>
        <begin position="17"/>
        <end position="327"/>
    </location>
</feature>
<proteinExistence type="predicted"/>
<dbReference type="InterPro" id="IPR036249">
    <property type="entry name" value="Thioredoxin-like_sf"/>
</dbReference>
<dbReference type="Gene3D" id="3.40.30.10">
    <property type="entry name" value="Glutaredoxin"/>
    <property type="match status" value="1"/>
</dbReference>
<dbReference type="PANTHER" id="PTHR42852">
    <property type="entry name" value="THIOL:DISULFIDE INTERCHANGE PROTEIN DSBE"/>
    <property type="match status" value="1"/>
</dbReference>
<dbReference type="SUPFAM" id="SSF52833">
    <property type="entry name" value="Thioredoxin-like"/>
    <property type="match status" value="1"/>
</dbReference>
<name>A0A975G7U0_9BACT</name>
<dbReference type="KEGG" id="lamb:KBB96_13525"/>
<dbReference type="AlphaFoldDB" id="A0A975G7U0"/>
<organism evidence="3 4">
    <name type="scientific">Luteolibacter ambystomatis</name>
    <dbReference type="NCBI Taxonomy" id="2824561"/>
    <lineage>
        <taxon>Bacteria</taxon>
        <taxon>Pseudomonadati</taxon>
        <taxon>Verrucomicrobiota</taxon>
        <taxon>Verrucomicrobiia</taxon>
        <taxon>Verrucomicrobiales</taxon>
        <taxon>Verrucomicrobiaceae</taxon>
        <taxon>Luteolibacter</taxon>
    </lineage>
</organism>
<keyword evidence="4" id="KW-1185">Reference proteome</keyword>
<keyword evidence="1" id="KW-0732">Signal</keyword>
<dbReference type="CDD" id="cd02966">
    <property type="entry name" value="TlpA_like_family"/>
    <property type="match status" value="1"/>
</dbReference>